<dbReference type="Proteomes" id="UP000265703">
    <property type="component" value="Unassembled WGS sequence"/>
</dbReference>
<evidence type="ECO:0000313" key="2">
    <source>
        <dbReference type="Proteomes" id="UP000265703"/>
    </source>
</evidence>
<keyword evidence="2" id="KW-1185">Reference proteome</keyword>
<evidence type="ECO:0000313" key="1">
    <source>
        <dbReference type="EMBL" id="RIA85956.1"/>
    </source>
</evidence>
<dbReference type="AlphaFoldDB" id="A0A397SMX3"/>
<sequence>MHLNTFDEYPVENFHSLLRCHTSVKVSTGKSLRQDALFLDHFKLSAIFHLDFFNSLWKCLNKAELKKEGKRVKKDYCYFPGIEAQFSFGALPLGYHSNHQPTIDKLCDRPKCMDFHGIMDIDSWTDSQVQDDDEELGNVETISKQIRIDIELKKKISEFVENCVLVESIELLPISGSTLKDITNIIGFKRF</sequence>
<gene>
    <name evidence="1" type="ORF">C1645_830029</name>
</gene>
<reference evidence="1 2" key="1">
    <citation type="submission" date="2018-06" db="EMBL/GenBank/DDBJ databases">
        <title>Comparative genomics reveals the genomic features of Rhizophagus irregularis, R. cerebriforme, R. diaphanum and Gigaspora rosea, and their symbiotic lifestyle signature.</title>
        <authorList>
            <person name="Morin E."/>
            <person name="San Clemente H."/>
            <person name="Chen E.C.H."/>
            <person name="De La Providencia I."/>
            <person name="Hainaut M."/>
            <person name="Kuo A."/>
            <person name="Kohler A."/>
            <person name="Murat C."/>
            <person name="Tang N."/>
            <person name="Roy S."/>
            <person name="Loubradou J."/>
            <person name="Henrissat B."/>
            <person name="Grigoriev I.V."/>
            <person name="Corradi N."/>
            <person name="Roux C."/>
            <person name="Martin F.M."/>
        </authorList>
    </citation>
    <scope>NUCLEOTIDE SEQUENCE [LARGE SCALE GENOMIC DNA]</scope>
    <source>
        <strain evidence="1 2">DAOM 227022</strain>
    </source>
</reference>
<dbReference type="OrthoDB" id="2437133at2759"/>
<proteinExistence type="predicted"/>
<comment type="caution">
    <text evidence="1">The sequence shown here is derived from an EMBL/GenBank/DDBJ whole genome shotgun (WGS) entry which is preliminary data.</text>
</comment>
<protein>
    <submittedName>
        <fullName evidence="1">Uncharacterized protein</fullName>
    </submittedName>
</protein>
<dbReference type="STRING" id="658196.A0A397SMX3"/>
<name>A0A397SMX3_9GLOM</name>
<organism evidence="1 2">
    <name type="scientific">Glomus cerebriforme</name>
    <dbReference type="NCBI Taxonomy" id="658196"/>
    <lineage>
        <taxon>Eukaryota</taxon>
        <taxon>Fungi</taxon>
        <taxon>Fungi incertae sedis</taxon>
        <taxon>Mucoromycota</taxon>
        <taxon>Glomeromycotina</taxon>
        <taxon>Glomeromycetes</taxon>
        <taxon>Glomerales</taxon>
        <taxon>Glomeraceae</taxon>
        <taxon>Glomus</taxon>
    </lineage>
</organism>
<accession>A0A397SMX3</accession>
<dbReference type="EMBL" id="QKYT01000394">
    <property type="protein sequence ID" value="RIA85956.1"/>
    <property type="molecule type" value="Genomic_DNA"/>
</dbReference>